<sequence length="202" mass="21925">LTIDPSNCAYTLAGVAVGQCYVGSVAVDRRPMSLTRNNVRRRYADADRGTVEHVGAGQMVSCRGRHWRAPASGRWRRSAPGSRCGRARRSRFAVRDFSSTGRCRPSPTRLHGAPRSGGSCSRRGGCGDPCSSRRPLCARSTCRTASGSCMSTRCPSVRVVLVAGWRLKGTFVLVPSQPPLAAQHVSRFMTRDGPHVKRAKLE</sequence>
<feature type="compositionally biased region" description="Low complexity" evidence="1">
    <location>
        <begin position="116"/>
        <end position="132"/>
    </location>
</feature>
<keyword evidence="3" id="KW-1185">Reference proteome</keyword>
<evidence type="ECO:0000256" key="1">
    <source>
        <dbReference type="SAM" id="MobiDB-lite"/>
    </source>
</evidence>
<evidence type="ECO:0000313" key="2">
    <source>
        <dbReference type="EMBL" id="CEO97214.1"/>
    </source>
</evidence>
<gene>
    <name evidence="2" type="ORF">PBRA_000559</name>
</gene>
<dbReference type="EMBL" id="CDSF01000079">
    <property type="protein sequence ID" value="CEO97214.1"/>
    <property type="molecule type" value="Genomic_DNA"/>
</dbReference>
<organism evidence="2 3">
    <name type="scientific">Plasmodiophora brassicae</name>
    <name type="common">Clubroot disease agent</name>
    <dbReference type="NCBI Taxonomy" id="37360"/>
    <lineage>
        <taxon>Eukaryota</taxon>
        <taxon>Sar</taxon>
        <taxon>Rhizaria</taxon>
        <taxon>Endomyxa</taxon>
        <taxon>Phytomyxea</taxon>
        <taxon>Plasmodiophorida</taxon>
        <taxon>Plasmodiophoridae</taxon>
        <taxon>Plasmodiophora</taxon>
    </lineage>
</organism>
<evidence type="ECO:0000313" key="3">
    <source>
        <dbReference type="Proteomes" id="UP000039324"/>
    </source>
</evidence>
<feature type="region of interest" description="Disordered" evidence="1">
    <location>
        <begin position="98"/>
        <end position="132"/>
    </location>
</feature>
<name>A0A0G4IPZ0_PLABS</name>
<dbReference type="AlphaFoldDB" id="A0A0G4IPZ0"/>
<dbReference type="Proteomes" id="UP000039324">
    <property type="component" value="Unassembled WGS sequence"/>
</dbReference>
<proteinExistence type="predicted"/>
<accession>A0A0G4IPZ0</accession>
<protein>
    <submittedName>
        <fullName evidence="2">Uncharacterized protein</fullName>
    </submittedName>
</protein>
<reference evidence="2 3" key="1">
    <citation type="submission" date="2015-02" db="EMBL/GenBank/DDBJ databases">
        <authorList>
            <person name="Chooi Y.-H."/>
        </authorList>
    </citation>
    <scope>NUCLEOTIDE SEQUENCE [LARGE SCALE GENOMIC DNA]</scope>
    <source>
        <strain evidence="2">E3</strain>
    </source>
</reference>
<feature type="non-terminal residue" evidence="2">
    <location>
        <position position="1"/>
    </location>
</feature>